<keyword evidence="2" id="KW-1185">Reference proteome</keyword>
<name>A0A4S2JQC7_9HYME</name>
<evidence type="ECO:0000313" key="1">
    <source>
        <dbReference type="EMBL" id="TGZ38402.1"/>
    </source>
</evidence>
<protein>
    <submittedName>
        <fullName evidence="1">Uncharacterized protein</fullName>
    </submittedName>
</protein>
<dbReference type="EMBL" id="QBLH01003435">
    <property type="protein sequence ID" value="TGZ38402.1"/>
    <property type="molecule type" value="Genomic_DNA"/>
</dbReference>
<gene>
    <name evidence="1" type="ORF">DBV15_06729</name>
</gene>
<organism evidence="1 2">
    <name type="scientific">Temnothorax longispinosus</name>
    <dbReference type="NCBI Taxonomy" id="300112"/>
    <lineage>
        <taxon>Eukaryota</taxon>
        <taxon>Metazoa</taxon>
        <taxon>Ecdysozoa</taxon>
        <taxon>Arthropoda</taxon>
        <taxon>Hexapoda</taxon>
        <taxon>Insecta</taxon>
        <taxon>Pterygota</taxon>
        <taxon>Neoptera</taxon>
        <taxon>Endopterygota</taxon>
        <taxon>Hymenoptera</taxon>
        <taxon>Apocrita</taxon>
        <taxon>Aculeata</taxon>
        <taxon>Formicoidea</taxon>
        <taxon>Formicidae</taxon>
        <taxon>Myrmicinae</taxon>
        <taxon>Temnothorax</taxon>
    </lineage>
</organism>
<evidence type="ECO:0000313" key="2">
    <source>
        <dbReference type="Proteomes" id="UP000310200"/>
    </source>
</evidence>
<accession>A0A4S2JQC7</accession>
<dbReference type="Proteomes" id="UP000310200">
    <property type="component" value="Unassembled WGS sequence"/>
</dbReference>
<comment type="caution">
    <text evidence="1">The sequence shown here is derived from an EMBL/GenBank/DDBJ whole genome shotgun (WGS) entry which is preliminary data.</text>
</comment>
<reference evidence="1 2" key="1">
    <citation type="journal article" date="2019" name="Philos. Trans. R. Soc. Lond., B, Biol. Sci.">
        <title>Ant behaviour and brain gene expression of defending hosts depend on the ecological success of the intruding social parasite.</title>
        <authorList>
            <person name="Kaur R."/>
            <person name="Stoldt M."/>
            <person name="Jongepier E."/>
            <person name="Feldmeyer B."/>
            <person name="Menzel F."/>
            <person name="Bornberg-Bauer E."/>
            <person name="Foitzik S."/>
        </authorList>
    </citation>
    <scope>NUCLEOTIDE SEQUENCE [LARGE SCALE GENOMIC DNA]</scope>
    <source>
        <tissue evidence="1">Whole body</tissue>
    </source>
</reference>
<sequence>MPRRQERRVIDEGIRKRNFCFVIQEFSKDRLVPDTSFTLAEEKKMYLQGNNKYKNSLQIQRIPKKSAETAEKHEGIGRFDRVSNDRAFDHPSRWSRGKRFERWRNGRSRLVPAGVGIVIAMHMVSRTIKRNSHSASVQEG</sequence>
<proteinExistence type="predicted"/>
<dbReference type="AlphaFoldDB" id="A0A4S2JQC7"/>